<organism evidence="2 3">
    <name type="scientific">Mucor flavus</name>
    <dbReference type="NCBI Taxonomy" id="439312"/>
    <lineage>
        <taxon>Eukaryota</taxon>
        <taxon>Fungi</taxon>
        <taxon>Fungi incertae sedis</taxon>
        <taxon>Mucoromycota</taxon>
        <taxon>Mucoromycotina</taxon>
        <taxon>Mucoromycetes</taxon>
        <taxon>Mucorales</taxon>
        <taxon>Mucorineae</taxon>
        <taxon>Mucoraceae</taxon>
        <taxon>Mucor</taxon>
    </lineage>
</organism>
<comment type="caution">
    <text evidence="2">The sequence shown here is derived from an EMBL/GenBank/DDBJ whole genome shotgun (WGS) entry which is preliminary data.</text>
</comment>
<proteinExistence type="predicted"/>
<name>A0ABP9ZBC9_9FUNG</name>
<gene>
    <name evidence="2" type="ORF">MFLAVUS_009929</name>
</gene>
<reference evidence="2 3" key="1">
    <citation type="submission" date="2024-04" db="EMBL/GenBank/DDBJ databases">
        <title>genome sequences of Mucor flavus KT1a and Helicostylum pulchrum KT1b strains isolated from the surface of a dry-aged beef.</title>
        <authorList>
            <person name="Toyotome T."/>
            <person name="Hosono M."/>
            <person name="Torimaru M."/>
            <person name="Fukuda K."/>
            <person name="Mikami N."/>
        </authorList>
    </citation>
    <scope>NUCLEOTIDE SEQUENCE [LARGE SCALE GENOMIC DNA]</scope>
    <source>
        <strain evidence="2 3">KT1a</strain>
    </source>
</reference>
<feature type="transmembrane region" description="Helical" evidence="1">
    <location>
        <begin position="213"/>
        <end position="237"/>
    </location>
</feature>
<evidence type="ECO:0000256" key="1">
    <source>
        <dbReference type="SAM" id="Phobius"/>
    </source>
</evidence>
<feature type="transmembrane region" description="Helical" evidence="1">
    <location>
        <begin position="280"/>
        <end position="299"/>
    </location>
</feature>
<dbReference type="InterPro" id="IPR027948">
    <property type="entry name" value="DUF4436"/>
</dbReference>
<keyword evidence="1" id="KW-0812">Transmembrane</keyword>
<dbReference type="EMBL" id="BAABUK010000031">
    <property type="protein sequence ID" value="GAA5816400.1"/>
    <property type="molecule type" value="Genomic_DNA"/>
</dbReference>
<dbReference type="Pfam" id="PF14494">
    <property type="entry name" value="DUF4436"/>
    <property type="match status" value="1"/>
</dbReference>
<sequence length="337" mass="38121">MIKKIKSISENEKIQKVLSSKIYKRMFVSFLILAGLLTVIVPTWQVYTEEGRSSTLISYRDPNIRGESLYIVASVLNVDFSEKTYTINFIMQPNGTLANEFGQLNQRITIRFSAIESYNLETGDAINPIQVVFKYDEGSEIDYPLDFYSGYFDLFAYYMNDTSQSIPITFHLDASITSFHFMPTLEHHQYQQNGTDRISLKVLTGRSTTTQGFSIFICILMWLLSLVMGLFGFQVVFRKRRADAHACMIGITTLFALPAVRSAQPGIPEVGCVSDILGFYWNMAIIACSSIAVIMCWVIRWESQDIESLKHLSHSSITNDASCTSVLTCVEPSLRDV</sequence>
<feature type="transmembrane region" description="Helical" evidence="1">
    <location>
        <begin position="26"/>
        <end position="47"/>
    </location>
</feature>
<keyword evidence="1" id="KW-1133">Transmembrane helix</keyword>
<evidence type="ECO:0000313" key="2">
    <source>
        <dbReference type="EMBL" id="GAA5816400.1"/>
    </source>
</evidence>
<evidence type="ECO:0008006" key="4">
    <source>
        <dbReference type="Google" id="ProtNLM"/>
    </source>
</evidence>
<evidence type="ECO:0000313" key="3">
    <source>
        <dbReference type="Proteomes" id="UP001473302"/>
    </source>
</evidence>
<keyword evidence="3" id="KW-1185">Reference proteome</keyword>
<accession>A0ABP9ZBC9</accession>
<keyword evidence="1" id="KW-0472">Membrane</keyword>
<protein>
    <recommendedName>
        <fullName evidence="4">DUF4436 domain-containing protein</fullName>
    </recommendedName>
</protein>
<feature type="transmembrane region" description="Helical" evidence="1">
    <location>
        <begin position="244"/>
        <end position="260"/>
    </location>
</feature>
<dbReference type="Proteomes" id="UP001473302">
    <property type="component" value="Unassembled WGS sequence"/>
</dbReference>